<accession>A0A8J3ZBT0</accession>
<dbReference type="EMBL" id="BOPG01000063">
    <property type="protein sequence ID" value="GIJ61094.1"/>
    <property type="molecule type" value="Genomic_DNA"/>
</dbReference>
<feature type="transmembrane region" description="Helical" evidence="9">
    <location>
        <begin position="53"/>
        <end position="73"/>
    </location>
</feature>
<feature type="transmembrane region" description="Helical" evidence="9">
    <location>
        <begin position="85"/>
        <end position="104"/>
    </location>
</feature>
<dbReference type="PROSITE" id="PS50850">
    <property type="entry name" value="MFS"/>
    <property type="match status" value="1"/>
</dbReference>
<keyword evidence="5 9" id="KW-0812">Transmembrane</keyword>
<evidence type="ECO:0000313" key="12">
    <source>
        <dbReference type="Proteomes" id="UP000612585"/>
    </source>
</evidence>
<dbReference type="GO" id="GO:0022857">
    <property type="term" value="F:transmembrane transporter activity"/>
    <property type="evidence" value="ECO:0007669"/>
    <property type="project" value="InterPro"/>
</dbReference>
<evidence type="ECO:0000256" key="9">
    <source>
        <dbReference type="SAM" id="Phobius"/>
    </source>
</evidence>
<organism evidence="11 12">
    <name type="scientific">Virgisporangium aurantiacum</name>
    <dbReference type="NCBI Taxonomy" id="175570"/>
    <lineage>
        <taxon>Bacteria</taxon>
        <taxon>Bacillati</taxon>
        <taxon>Actinomycetota</taxon>
        <taxon>Actinomycetes</taxon>
        <taxon>Micromonosporales</taxon>
        <taxon>Micromonosporaceae</taxon>
        <taxon>Virgisporangium</taxon>
    </lineage>
</organism>
<reference evidence="11" key="1">
    <citation type="submission" date="2021-01" db="EMBL/GenBank/DDBJ databases">
        <title>Whole genome shotgun sequence of Virgisporangium aurantiacum NBRC 16421.</title>
        <authorList>
            <person name="Komaki H."/>
            <person name="Tamura T."/>
        </authorList>
    </citation>
    <scope>NUCLEOTIDE SEQUENCE</scope>
    <source>
        <strain evidence="11">NBRC 16421</strain>
    </source>
</reference>
<evidence type="ECO:0000256" key="1">
    <source>
        <dbReference type="ARBA" id="ARBA00004651"/>
    </source>
</evidence>
<evidence type="ECO:0000256" key="3">
    <source>
        <dbReference type="ARBA" id="ARBA00022448"/>
    </source>
</evidence>
<feature type="transmembrane region" description="Helical" evidence="9">
    <location>
        <begin position="173"/>
        <end position="195"/>
    </location>
</feature>
<feature type="domain" description="Major facilitator superfamily (MFS) profile" evidence="10">
    <location>
        <begin position="18"/>
        <end position="350"/>
    </location>
</feature>
<dbReference type="PROSITE" id="PS00216">
    <property type="entry name" value="SUGAR_TRANSPORT_1"/>
    <property type="match status" value="1"/>
</dbReference>
<dbReference type="AlphaFoldDB" id="A0A8J3ZBT0"/>
<name>A0A8J3ZBT0_9ACTN</name>
<proteinExistence type="inferred from homology"/>
<keyword evidence="12" id="KW-1185">Reference proteome</keyword>
<feature type="transmembrane region" description="Helical" evidence="9">
    <location>
        <begin position="143"/>
        <end position="161"/>
    </location>
</feature>
<evidence type="ECO:0000256" key="7">
    <source>
        <dbReference type="ARBA" id="ARBA00023136"/>
    </source>
</evidence>
<feature type="transmembrane region" description="Helical" evidence="9">
    <location>
        <begin position="216"/>
        <end position="240"/>
    </location>
</feature>
<keyword evidence="7 9" id="KW-0472">Membrane</keyword>
<dbReference type="InterPro" id="IPR020846">
    <property type="entry name" value="MFS_dom"/>
</dbReference>
<dbReference type="SUPFAM" id="SSF103473">
    <property type="entry name" value="MFS general substrate transporter"/>
    <property type="match status" value="1"/>
</dbReference>
<evidence type="ECO:0000256" key="2">
    <source>
        <dbReference type="ARBA" id="ARBA00008335"/>
    </source>
</evidence>
<evidence type="ECO:0000256" key="5">
    <source>
        <dbReference type="ARBA" id="ARBA00022692"/>
    </source>
</evidence>
<comment type="subcellular location">
    <subcellularLocation>
        <location evidence="1">Cell membrane</location>
        <topology evidence="1">Multi-pass membrane protein</topology>
    </subcellularLocation>
</comment>
<dbReference type="Gene3D" id="1.20.1250.20">
    <property type="entry name" value="MFS general substrate transporter like domains"/>
    <property type="match status" value="2"/>
</dbReference>
<keyword evidence="6 9" id="KW-1133">Transmembrane helix</keyword>
<dbReference type="PANTHER" id="PTHR43271:SF1">
    <property type="entry name" value="INNER MEMBRANE TRANSPORT PROTEIN YNFM"/>
    <property type="match status" value="1"/>
</dbReference>
<dbReference type="InterPro" id="IPR011701">
    <property type="entry name" value="MFS"/>
</dbReference>
<keyword evidence="4" id="KW-1003">Cell membrane</keyword>
<dbReference type="GO" id="GO:0005886">
    <property type="term" value="C:plasma membrane"/>
    <property type="evidence" value="ECO:0007669"/>
    <property type="project" value="UniProtKB-SubCell"/>
</dbReference>
<dbReference type="Pfam" id="PF07690">
    <property type="entry name" value="MFS_1"/>
    <property type="match status" value="1"/>
</dbReference>
<feature type="transmembrane region" description="Helical" evidence="9">
    <location>
        <begin position="288"/>
        <end position="311"/>
    </location>
</feature>
<comment type="similarity">
    <text evidence="2">Belongs to the major facilitator superfamily.</text>
</comment>
<gene>
    <name evidence="11" type="ORF">Vau01_086100</name>
</gene>
<feature type="transmembrane region" description="Helical" evidence="9">
    <location>
        <begin position="110"/>
        <end position="131"/>
    </location>
</feature>
<evidence type="ECO:0000259" key="10">
    <source>
        <dbReference type="PROSITE" id="PS50850"/>
    </source>
</evidence>
<protein>
    <recommendedName>
        <fullName evidence="10">Major facilitator superfamily (MFS) profile domain-containing protein</fullName>
    </recommendedName>
</protein>
<dbReference type="CDD" id="cd17324">
    <property type="entry name" value="MFS_NepI_like"/>
    <property type="match status" value="1"/>
</dbReference>
<feature type="transmembrane region" description="Helical" evidence="9">
    <location>
        <begin position="20"/>
        <end position="41"/>
    </location>
</feature>
<sequence>MAGIRRRVRGVSTTRERRILVALFAAGVATFALLYSAQAVLPAFGAEFGVTPAGSTLAVSLATIGLGVALLVAGPLSETYGRIRLIRASMTLSGLVALACAVAPDWRTLLALRLVEGVTLAGVPAVATAYLREEMPRGFHARAAGLYVGGTALGGMIGRLVTAGVADVAGWRWGLAAAGAVGIGCALAVQLTLPASRNFTAAPARPRHLAALVRPAATDPALLALYGIGCCAMGAFVAVFNTLAYRLTAAPFGLSLAAVGLVFLVYPAGSVSSAVAGRFADRIGRRSVVAIGCGVTALGVVVTLVGAALLLSRCGGAPPSDGAPPPSTCAGQQSPMVTQPPQLTPLHRQL</sequence>
<dbReference type="InterPro" id="IPR005829">
    <property type="entry name" value="Sugar_transporter_CS"/>
</dbReference>
<dbReference type="InterPro" id="IPR036259">
    <property type="entry name" value="MFS_trans_sf"/>
</dbReference>
<evidence type="ECO:0000256" key="6">
    <source>
        <dbReference type="ARBA" id="ARBA00022989"/>
    </source>
</evidence>
<evidence type="ECO:0000256" key="8">
    <source>
        <dbReference type="SAM" id="MobiDB-lite"/>
    </source>
</evidence>
<dbReference type="PANTHER" id="PTHR43271">
    <property type="entry name" value="BLL2771 PROTEIN"/>
    <property type="match status" value="1"/>
</dbReference>
<evidence type="ECO:0000313" key="11">
    <source>
        <dbReference type="EMBL" id="GIJ61094.1"/>
    </source>
</evidence>
<feature type="transmembrane region" description="Helical" evidence="9">
    <location>
        <begin position="252"/>
        <end position="276"/>
    </location>
</feature>
<comment type="caution">
    <text evidence="11">The sequence shown here is derived from an EMBL/GenBank/DDBJ whole genome shotgun (WGS) entry which is preliminary data.</text>
</comment>
<feature type="region of interest" description="Disordered" evidence="8">
    <location>
        <begin position="319"/>
        <end position="350"/>
    </location>
</feature>
<dbReference type="Proteomes" id="UP000612585">
    <property type="component" value="Unassembled WGS sequence"/>
</dbReference>
<evidence type="ECO:0000256" key="4">
    <source>
        <dbReference type="ARBA" id="ARBA00022475"/>
    </source>
</evidence>
<keyword evidence="3" id="KW-0813">Transport</keyword>
<feature type="compositionally biased region" description="Polar residues" evidence="8">
    <location>
        <begin position="329"/>
        <end position="341"/>
    </location>
</feature>